<evidence type="ECO:0000256" key="6">
    <source>
        <dbReference type="ARBA" id="ARBA00023136"/>
    </source>
</evidence>
<dbReference type="PRINTS" id="PR01176">
    <property type="entry name" value="GABABRECEPTR"/>
</dbReference>
<dbReference type="GO" id="GO:0007214">
    <property type="term" value="P:gamma-aminobutyric acid signaling pathway"/>
    <property type="evidence" value="ECO:0007669"/>
    <property type="project" value="TreeGrafter"/>
</dbReference>
<evidence type="ECO:0000256" key="4">
    <source>
        <dbReference type="ARBA" id="ARBA00022989"/>
    </source>
</evidence>
<proteinExistence type="predicted"/>
<sequence>MSSPHLNNLIIVGCMLTYSSVIFLGLDSQLSSVTAFPYICTARAWLLMAGFSLAFGSMFSKTWRVHSIFTDVKLNKKIFGAFLAWETRHVSIPALNDSKYVGMSVYNVVIMCVTGAAISFVLADKQDAMFIMLAIFIIFCSTATLCLVFVPKLIELRRNPQGAIDKRIRATLRPMSKTRRDSSISELEERLKEATLANQKFRKQLLEKDSELQMFLRRLDDQTAPNTQEEMDRLTVPRQEGTMMKKEGLSVTTETTDISVSMCSLNSTTTSQPEAGDYTSSATTEQQTGKKKTSFSKVPAIAIDSERVPLVPQRQEIAKGAVDSTSSVPPSALKHTDDSGRRRSRSSGPGRETEPLLTERSPDTAGKTNVEFVPEIVEEGDAVILEETEIPRHGKLIRCKDDRRSRLPTPPPAKNVSFGELHEQNYLEQAILPPPLQFVPKHRHSGERTP</sequence>
<keyword evidence="4 11" id="KW-1133">Transmembrane helix</keyword>
<feature type="region of interest" description="Disordered" evidence="10">
    <location>
        <begin position="266"/>
        <end position="295"/>
    </location>
</feature>
<evidence type="ECO:0000256" key="9">
    <source>
        <dbReference type="ARBA" id="ARBA00023224"/>
    </source>
</evidence>
<feature type="transmembrane region" description="Helical" evidence="11">
    <location>
        <begin position="130"/>
        <end position="150"/>
    </location>
</feature>
<keyword evidence="9" id="KW-0807">Transducer</keyword>
<protein>
    <recommendedName>
        <fullName evidence="12">G-protein coupled receptors family 3 profile domain-containing protein</fullName>
    </recommendedName>
</protein>
<dbReference type="PROSITE" id="PS00981">
    <property type="entry name" value="G_PROTEIN_RECEP_F3_3"/>
    <property type="match status" value="1"/>
</dbReference>
<evidence type="ECO:0000256" key="3">
    <source>
        <dbReference type="ARBA" id="ARBA00022692"/>
    </source>
</evidence>
<accession>A0AA40G394</accession>
<evidence type="ECO:0000313" key="14">
    <source>
        <dbReference type="Proteomes" id="UP001177670"/>
    </source>
</evidence>
<evidence type="ECO:0000259" key="12">
    <source>
        <dbReference type="PROSITE" id="PS50259"/>
    </source>
</evidence>
<dbReference type="PANTHER" id="PTHR10519">
    <property type="entry name" value="GABA-B RECEPTOR"/>
    <property type="match status" value="1"/>
</dbReference>
<evidence type="ECO:0000313" key="13">
    <source>
        <dbReference type="EMBL" id="KAK1130293.1"/>
    </source>
</evidence>
<evidence type="ECO:0000256" key="5">
    <source>
        <dbReference type="ARBA" id="ARBA00023040"/>
    </source>
</evidence>
<evidence type="ECO:0000256" key="2">
    <source>
        <dbReference type="ARBA" id="ARBA00022475"/>
    </source>
</evidence>
<evidence type="ECO:0000256" key="7">
    <source>
        <dbReference type="ARBA" id="ARBA00023170"/>
    </source>
</evidence>
<dbReference type="Pfam" id="PF00003">
    <property type="entry name" value="7tm_3"/>
    <property type="match status" value="2"/>
</dbReference>
<feature type="compositionally biased region" description="Polar residues" evidence="10">
    <location>
        <begin position="266"/>
        <end position="287"/>
    </location>
</feature>
<keyword evidence="2" id="KW-1003">Cell membrane</keyword>
<keyword evidence="3 11" id="KW-0812">Transmembrane</keyword>
<keyword evidence="14" id="KW-1185">Reference proteome</keyword>
<keyword evidence="5" id="KW-0297">G-protein coupled receptor</keyword>
<dbReference type="Proteomes" id="UP001177670">
    <property type="component" value="Unassembled WGS sequence"/>
</dbReference>
<dbReference type="GO" id="GO:0038039">
    <property type="term" value="C:G protein-coupled receptor heterodimeric complex"/>
    <property type="evidence" value="ECO:0007669"/>
    <property type="project" value="TreeGrafter"/>
</dbReference>
<evidence type="ECO:0000256" key="8">
    <source>
        <dbReference type="ARBA" id="ARBA00023180"/>
    </source>
</evidence>
<keyword evidence="6 11" id="KW-0472">Membrane</keyword>
<evidence type="ECO:0000256" key="10">
    <source>
        <dbReference type="SAM" id="MobiDB-lite"/>
    </source>
</evidence>
<dbReference type="InterPro" id="IPR002455">
    <property type="entry name" value="GPCR3_GABA-B"/>
</dbReference>
<gene>
    <name evidence="13" type="ORF">K0M31_018430</name>
</gene>
<dbReference type="AlphaFoldDB" id="A0AA40G394"/>
<comment type="subcellular location">
    <subcellularLocation>
        <location evidence="1">Cell membrane</location>
        <topology evidence="1">Multi-pass membrane protein</topology>
    </subcellularLocation>
</comment>
<dbReference type="PROSITE" id="PS50259">
    <property type="entry name" value="G_PROTEIN_RECEP_F3_4"/>
    <property type="match status" value="1"/>
</dbReference>
<reference evidence="13" key="1">
    <citation type="submission" date="2021-10" db="EMBL/GenBank/DDBJ databases">
        <title>Melipona bicolor Genome sequencing and assembly.</title>
        <authorList>
            <person name="Araujo N.S."/>
            <person name="Arias M.C."/>
        </authorList>
    </citation>
    <scope>NUCLEOTIDE SEQUENCE</scope>
    <source>
        <strain evidence="13">USP_2M_L1-L4_2017</strain>
        <tissue evidence="13">Whole body</tissue>
    </source>
</reference>
<keyword evidence="7" id="KW-0675">Receptor</keyword>
<feature type="domain" description="G-protein coupled receptors family 3 profile" evidence="12">
    <location>
        <begin position="78"/>
        <end position="172"/>
    </location>
</feature>
<dbReference type="InterPro" id="IPR017979">
    <property type="entry name" value="GPCR_3_CS"/>
</dbReference>
<organism evidence="13 14">
    <name type="scientific">Melipona bicolor</name>
    <dbReference type="NCBI Taxonomy" id="60889"/>
    <lineage>
        <taxon>Eukaryota</taxon>
        <taxon>Metazoa</taxon>
        <taxon>Ecdysozoa</taxon>
        <taxon>Arthropoda</taxon>
        <taxon>Hexapoda</taxon>
        <taxon>Insecta</taxon>
        <taxon>Pterygota</taxon>
        <taxon>Neoptera</taxon>
        <taxon>Endopterygota</taxon>
        <taxon>Hymenoptera</taxon>
        <taxon>Apocrita</taxon>
        <taxon>Aculeata</taxon>
        <taxon>Apoidea</taxon>
        <taxon>Anthophila</taxon>
        <taxon>Apidae</taxon>
        <taxon>Melipona</taxon>
    </lineage>
</organism>
<feature type="region of interest" description="Disordered" evidence="10">
    <location>
        <begin position="319"/>
        <end position="368"/>
    </location>
</feature>
<feature type="transmembrane region" description="Helical" evidence="11">
    <location>
        <begin position="6"/>
        <end position="26"/>
    </location>
</feature>
<evidence type="ECO:0000256" key="11">
    <source>
        <dbReference type="SAM" id="Phobius"/>
    </source>
</evidence>
<dbReference type="PANTHER" id="PTHR10519:SF74">
    <property type="entry name" value="GAMMA-AMINOBUTYRIC ACID TYPE B RECEPTOR SUBUNIT 2"/>
    <property type="match status" value="1"/>
</dbReference>
<dbReference type="InterPro" id="IPR017978">
    <property type="entry name" value="GPCR_3_C"/>
</dbReference>
<dbReference type="EMBL" id="JAHYIQ010000007">
    <property type="protein sequence ID" value="KAK1130293.1"/>
    <property type="molecule type" value="Genomic_DNA"/>
</dbReference>
<feature type="transmembrane region" description="Helical" evidence="11">
    <location>
        <begin position="105"/>
        <end position="123"/>
    </location>
</feature>
<comment type="caution">
    <text evidence="13">The sequence shown here is derived from an EMBL/GenBank/DDBJ whole genome shotgun (WGS) entry which is preliminary data.</text>
</comment>
<dbReference type="GO" id="GO:0004965">
    <property type="term" value="F:G protein-coupled GABA receptor activity"/>
    <property type="evidence" value="ECO:0007669"/>
    <property type="project" value="InterPro"/>
</dbReference>
<name>A0AA40G394_9HYME</name>
<feature type="transmembrane region" description="Helical" evidence="11">
    <location>
        <begin position="38"/>
        <end position="59"/>
    </location>
</feature>
<evidence type="ECO:0000256" key="1">
    <source>
        <dbReference type="ARBA" id="ARBA00004651"/>
    </source>
</evidence>
<keyword evidence="8" id="KW-0325">Glycoprotein</keyword>